<sequence>MARTRRRLLAVAFIAAALTAGTATSTVAVGRSDVAPAYARGAGGEATTLADNHSPTGPRN</sequence>
<dbReference type="Proteomes" id="UP001174050">
    <property type="component" value="Unassembled WGS sequence"/>
</dbReference>
<dbReference type="PROSITE" id="PS51318">
    <property type="entry name" value="TAT"/>
    <property type="match status" value="1"/>
</dbReference>
<keyword evidence="2" id="KW-0732">Signal</keyword>
<keyword evidence="4" id="KW-1185">Reference proteome</keyword>
<feature type="compositionally biased region" description="Polar residues" evidence="1">
    <location>
        <begin position="49"/>
        <end position="60"/>
    </location>
</feature>
<reference evidence="3" key="1">
    <citation type="submission" date="2023-06" db="EMBL/GenBank/DDBJ databases">
        <title>WGS-Sequencing of Streptomyces ficellus isolate 21 collected from sand in Gara Djebilet Iron Mine in Algeria.</title>
        <authorList>
            <person name="Zegers G.P."/>
            <person name="Gomez A."/>
            <person name="Gueddou A."/>
            <person name="Zahara A.F."/>
            <person name="Worth M."/>
            <person name="Sevigny J.L."/>
            <person name="Tisa L."/>
        </authorList>
    </citation>
    <scope>NUCLEOTIDE SEQUENCE</scope>
    <source>
        <strain evidence="3">AS11</strain>
    </source>
</reference>
<name>A0ABT7Z0H4_9ACTN</name>
<evidence type="ECO:0000256" key="2">
    <source>
        <dbReference type="SAM" id="SignalP"/>
    </source>
</evidence>
<comment type="caution">
    <text evidence="3">The sequence shown here is derived from an EMBL/GenBank/DDBJ whole genome shotgun (WGS) entry which is preliminary data.</text>
</comment>
<feature type="signal peptide" evidence="2">
    <location>
        <begin position="1"/>
        <end position="22"/>
    </location>
</feature>
<evidence type="ECO:0000313" key="3">
    <source>
        <dbReference type="EMBL" id="MDN3292986.1"/>
    </source>
</evidence>
<proteinExistence type="predicted"/>
<accession>A0ABT7Z0H4</accession>
<protein>
    <submittedName>
        <fullName evidence="3">Uncharacterized protein</fullName>
    </submittedName>
</protein>
<dbReference type="InterPro" id="IPR006311">
    <property type="entry name" value="TAT_signal"/>
</dbReference>
<gene>
    <name evidence="3" type="ORF">QWM81_02755</name>
</gene>
<evidence type="ECO:0000313" key="4">
    <source>
        <dbReference type="Proteomes" id="UP001174050"/>
    </source>
</evidence>
<dbReference type="EMBL" id="JAUEPL010000003">
    <property type="protein sequence ID" value="MDN3292986.1"/>
    <property type="molecule type" value="Genomic_DNA"/>
</dbReference>
<feature type="region of interest" description="Disordered" evidence="1">
    <location>
        <begin position="41"/>
        <end position="60"/>
    </location>
</feature>
<organism evidence="3 4">
    <name type="scientific">Streptomyces ficellus</name>
    <dbReference type="NCBI Taxonomy" id="1977088"/>
    <lineage>
        <taxon>Bacteria</taxon>
        <taxon>Bacillati</taxon>
        <taxon>Actinomycetota</taxon>
        <taxon>Actinomycetes</taxon>
        <taxon>Kitasatosporales</taxon>
        <taxon>Streptomycetaceae</taxon>
        <taxon>Streptomyces</taxon>
    </lineage>
</organism>
<dbReference type="RefSeq" id="WP_290109810.1">
    <property type="nucleotide sequence ID" value="NZ_JAUEPL010000003.1"/>
</dbReference>
<feature type="chain" id="PRO_5046863425" evidence="2">
    <location>
        <begin position="23"/>
        <end position="60"/>
    </location>
</feature>
<evidence type="ECO:0000256" key="1">
    <source>
        <dbReference type="SAM" id="MobiDB-lite"/>
    </source>
</evidence>